<dbReference type="InterPro" id="IPR003609">
    <property type="entry name" value="Pan_app"/>
</dbReference>
<dbReference type="AlphaFoldDB" id="A0A914N9I9"/>
<protein>
    <submittedName>
        <fullName evidence="3">Apple domain-containing protein</fullName>
    </submittedName>
</protein>
<evidence type="ECO:0000259" key="1">
    <source>
        <dbReference type="Pfam" id="PF00024"/>
    </source>
</evidence>
<feature type="domain" description="Apple" evidence="1">
    <location>
        <begin position="13"/>
        <end position="53"/>
    </location>
</feature>
<sequence length="93" mass="10653">MCCPYRKWGRTKKCLCRSVVYDHLQHSCRLYSHDGKEVPAILHPANGFDLYRRTASTQECAGLVNLRKINTGCGKFCATFIFAITFFKVNENC</sequence>
<dbReference type="WBParaSite" id="Minc3s04733g36905">
    <property type="protein sequence ID" value="Minc3s04733g36905"/>
    <property type="gene ID" value="Minc3s04733g36905"/>
</dbReference>
<accession>A0A914N9I9</accession>
<dbReference type="Proteomes" id="UP000887563">
    <property type="component" value="Unplaced"/>
</dbReference>
<proteinExistence type="predicted"/>
<keyword evidence="2" id="KW-1185">Reference proteome</keyword>
<name>A0A914N9I9_MELIC</name>
<evidence type="ECO:0000313" key="3">
    <source>
        <dbReference type="WBParaSite" id="Minc3s04733g36905"/>
    </source>
</evidence>
<organism evidence="2 3">
    <name type="scientific">Meloidogyne incognita</name>
    <name type="common">Southern root-knot nematode worm</name>
    <name type="synonym">Oxyuris incognita</name>
    <dbReference type="NCBI Taxonomy" id="6306"/>
    <lineage>
        <taxon>Eukaryota</taxon>
        <taxon>Metazoa</taxon>
        <taxon>Ecdysozoa</taxon>
        <taxon>Nematoda</taxon>
        <taxon>Chromadorea</taxon>
        <taxon>Rhabditida</taxon>
        <taxon>Tylenchina</taxon>
        <taxon>Tylenchomorpha</taxon>
        <taxon>Tylenchoidea</taxon>
        <taxon>Meloidogynidae</taxon>
        <taxon>Meloidogyninae</taxon>
        <taxon>Meloidogyne</taxon>
        <taxon>Meloidogyne incognita group</taxon>
    </lineage>
</organism>
<dbReference type="SUPFAM" id="SSF57414">
    <property type="entry name" value="Hairpin loop containing domain-like"/>
    <property type="match status" value="1"/>
</dbReference>
<dbReference type="Gene3D" id="3.50.4.10">
    <property type="entry name" value="Hepatocyte Growth Factor"/>
    <property type="match status" value="1"/>
</dbReference>
<reference evidence="3" key="1">
    <citation type="submission" date="2022-11" db="UniProtKB">
        <authorList>
            <consortium name="WormBaseParasite"/>
        </authorList>
    </citation>
    <scope>IDENTIFICATION</scope>
</reference>
<evidence type="ECO:0000313" key="2">
    <source>
        <dbReference type="Proteomes" id="UP000887563"/>
    </source>
</evidence>
<dbReference type="Pfam" id="PF00024">
    <property type="entry name" value="PAN_1"/>
    <property type="match status" value="1"/>
</dbReference>